<dbReference type="PANTHER" id="PTHR34674">
    <property type="entry name" value="PHOSPHATIDYLCHOLINE:DIACYLGLYCEROL CHOLINEPHOSPHOTRANSFERASE 1-RELATED"/>
    <property type="match status" value="1"/>
</dbReference>
<sequence>MKSDQSLRNRKRSLKGNGNGNSYGNGVQYTNGMTATMKGKKGGLQGWLDTASFMKWGFDDLIGVLKYHPLPCFFVVALLFFMGVEYTLRMIPSDSPPLDVGFVATRWLNRVFSSSPTLNTLCAALNTLFVGMQTTYILWVFLVEGRVRPGLAALFMFTCRGILGYSTQLPLPQDFVGSGADFPVGNVSFFLFYSGHVASAVIASIDMRRMQRTGFAWTFDFLNVLQVVRLLGTRGHYTIDLAVGVGAGILFDSLSGKYVESRKISMVTSPIAGIYSPLR</sequence>
<feature type="domain" description="AtPDCT1/2 transmembrane" evidence="3">
    <location>
        <begin position="98"/>
        <end position="257"/>
    </location>
</feature>
<feature type="transmembrane region" description="Helical" evidence="2">
    <location>
        <begin position="70"/>
        <end position="88"/>
    </location>
</feature>
<feature type="transmembrane region" description="Helical" evidence="2">
    <location>
        <begin position="187"/>
        <end position="205"/>
    </location>
</feature>
<dbReference type="GO" id="GO:0004142">
    <property type="term" value="F:diacylglycerol cholinephosphotransferase activity"/>
    <property type="evidence" value="ECO:0000318"/>
    <property type="project" value="GO_Central"/>
</dbReference>
<dbReference type="KEGG" id="soe:110784288"/>
<keyword evidence="4" id="KW-1185">Reference proteome</keyword>
<dbReference type="InterPro" id="IPR056361">
    <property type="entry name" value="AtPDCT1_2_TM_dom"/>
</dbReference>
<evidence type="ECO:0000313" key="5">
    <source>
        <dbReference type="RefSeq" id="XP_021844423.1"/>
    </source>
</evidence>
<organism evidence="4 5">
    <name type="scientific">Spinacia oleracea</name>
    <name type="common">Spinach</name>
    <dbReference type="NCBI Taxonomy" id="3562"/>
    <lineage>
        <taxon>Eukaryota</taxon>
        <taxon>Viridiplantae</taxon>
        <taxon>Streptophyta</taxon>
        <taxon>Embryophyta</taxon>
        <taxon>Tracheophyta</taxon>
        <taxon>Spermatophyta</taxon>
        <taxon>Magnoliopsida</taxon>
        <taxon>eudicotyledons</taxon>
        <taxon>Gunneridae</taxon>
        <taxon>Pentapetalae</taxon>
        <taxon>Caryophyllales</taxon>
        <taxon>Chenopodiaceae</taxon>
        <taxon>Chenopodioideae</taxon>
        <taxon>Anserineae</taxon>
        <taxon>Spinacia</taxon>
    </lineage>
</organism>
<feature type="transmembrane region" description="Helical" evidence="2">
    <location>
        <begin position="150"/>
        <end position="167"/>
    </location>
</feature>
<keyword evidence="2" id="KW-0812">Transmembrane</keyword>
<evidence type="ECO:0000256" key="2">
    <source>
        <dbReference type="SAM" id="Phobius"/>
    </source>
</evidence>
<reference evidence="4" key="1">
    <citation type="journal article" date="2021" name="Nat. Commun.">
        <title>Genomic analyses provide insights into spinach domestication and the genetic basis of agronomic traits.</title>
        <authorList>
            <person name="Cai X."/>
            <person name="Sun X."/>
            <person name="Xu C."/>
            <person name="Sun H."/>
            <person name="Wang X."/>
            <person name="Ge C."/>
            <person name="Zhang Z."/>
            <person name="Wang Q."/>
            <person name="Fei Z."/>
            <person name="Jiao C."/>
            <person name="Wang Q."/>
        </authorList>
    </citation>
    <scope>NUCLEOTIDE SEQUENCE [LARGE SCALE GENOMIC DNA]</scope>
    <source>
        <strain evidence="4">cv. Varoflay</strain>
    </source>
</reference>
<accession>A0A9R0I867</accession>
<proteinExistence type="predicted"/>
<reference evidence="5" key="2">
    <citation type="submission" date="2025-08" db="UniProtKB">
        <authorList>
            <consortium name="RefSeq"/>
        </authorList>
    </citation>
    <scope>IDENTIFICATION</scope>
    <source>
        <tissue evidence="5">Leaf</tissue>
    </source>
</reference>
<dbReference type="OrthoDB" id="1921278at2759"/>
<dbReference type="Pfam" id="PF24788">
    <property type="entry name" value="AtPDCT1_2"/>
    <property type="match status" value="1"/>
</dbReference>
<gene>
    <name evidence="5" type="primary">LOC110784288</name>
</gene>
<dbReference type="InterPro" id="IPR055311">
    <property type="entry name" value="PDCT1/2-like"/>
</dbReference>
<dbReference type="GeneID" id="110784288"/>
<name>A0A9R0I867_SPIOL</name>
<keyword evidence="2" id="KW-0472">Membrane</keyword>
<feature type="region of interest" description="Disordered" evidence="1">
    <location>
        <begin position="1"/>
        <end position="25"/>
    </location>
</feature>
<evidence type="ECO:0000259" key="3">
    <source>
        <dbReference type="Pfam" id="PF24788"/>
    </source>
</evidence>
<dbReference type="RefSeq" id="XP_021844423.1">
    <property type="nucleotide sequence ID" value="XM_021988731.2"/>
</dbReference>
<evidence type="ECO:0000256" key="1">
    <source>
        <dbReference type="SAM" id="MobiDB-lite"/>
    </source>
</evidence>
<keyword evidence="2" id="KW-1133">Transmembrane helix</keyword>
<evidence type="ECO:0000313" key="4">
    <source>
        <dbReference type="Proteomes" id="UP000813463"/>
    </source>
</evidence>
<feature type="transmembrane region" description="Helical" evidence="2">
    <location>
        <begin position="118"/>
        <end position="143"/>
    </location>
</feature>
<dbReference type="Proteomes" id="UP000813463">
    <property type="component" value="Chromosome 4"/>
</dbReference>
<dbReference type="AlphaFoldDB" id="A0A9R0I867"/>
<protein>
    <submittedName>
        <fullName evidence="5">Phosphatidylcholine:diacylglycerol cholinephosphotransferase 1</fullName>
    </submittedName>
</protein>
<dbReference type="PANTHER" id="PTHR34674:SF1">
    <property type="entry name" value="PHOSPHATIDYLCHOLINE:DIACYLGLYCEROL CHOLINEPHOSPHOTRANSFERASE 1-RELATED"/>
    <property type="match status" value="1"/>
</dbReference>